<dbReference type="Gene3D" id="3.30.450.20">
    <property type="entry name" value="PAS domain"/>
    <property type="match status" value="2"/>
</dbReference>
<dbReference type="Pfam" id="PF02518">
    <property type="entry name" value="HATPase_c"/>
    <property type="match status" value="1"/>
</dbReference>
<feature type="domain" description="Response regulatory" evidence="7">
    <location>
        <begin position="590"/>
        <end position="704"/>
    </location>
</feature>
<dbReference type="PANTHER" id="PTHR43065">
    <property type="entry name" value="SENSOR HISTIDINE KINASE"/>
    <property type="match status" value="1"/>
</dbReference>
<evidence type="ECO:0000259" key="7">
    <source>
        <dbReference type="PROSITE" id="PS50110"/>
    </source>
</evidence>
<evidence type="ECO:0000256" key="1">
    <source>
        <dbReference type="ARBA" id="ARBA00000085"/>
    </source>
</evidence>
<keyword evidence="5" id="KW-1133">Transmembrane helix</keyword>
<evidence type="ECO:0000256" key="4">
    <source>
        <dbReference type="PROSITE-ProRule" id="PRU00169"/>
    </source>
</evidence>
<dbReference type="SUPFAM" id="SSF47384">
    <property type="entry name" value="Homodimeric domain of signal transducing histidine kinase"/>
    <property type="match status" value="1"/>
</dbReference>
<comment type="caution">
    <text evidence="8">The sequence shown here is derived from an EMBL/GenBank/DDBJ whole genome shotgun (WGS) entry which is preliminary data.</text>
</comment>
<dbReference type="SUPFAM" id="SSF52172">
    <property type="entry name" value="CheY-like"/>
    <property type="match status" value="1"/>
</dbReference>
<dbReference type="Gene3D" id="3.30.565.10">
    <property type="entry name" value="Histidine kinase-like ATPase, C-terminal domain"/>
    <property type="match status" value="1"/>
</dbReference>
<keyword evidence="8" id="KW-0067">ATP-binding</keyword>
<feature type="domain" description="Histidine kinase" evidence="6">
    <location>
        <begin position="357"/>
        <end position="571"/>
    </location>
</feature>
<proteinExistence type="predicted"/>
<dbReference type="InterPro" id="IPR036890">
    <property type="entry name" value="HATPase_C_sf"/>
</dbReference>
<feature type="transmembrane region" description="Helical" evidence="5">
    <location>
        <begin position="12"/>
        <end position="36"/>
    </location>
</feature>
<dbReference type="InterPro" id="IPR004358">
    <property type="entry name" value="Sig_transdc_His_kin-like_C"/>
</dbReference>
<dbReference type="InterPro" id="IPR054327">
    <property type="entry name" value="His-kinase-like_sensor"/>
</dbReference>
<dbReference type="Gene3D" id="3.40.50.2300">
    <property type="match status" value="1"/>
</dbReference>
<keyword evidence="8" id="KW-0547">Nucleotide-binding</keyword>
<dbReference type="RefSeq" id="WP_322467461.1">
    <property type="nucleotide sequence ID" value="NZ_JAXOJX010000051.1"/>
</dbReference>
<dbReference type="InterPro" id="IPR005467">
    <property type="entry name" value="His_kinase_dom"/>
</dbReference>
<evidence type="ECO:0000256" key="5">
    <source>
        <dbReference type="SAM" id="Phobius"/>
    </source>
</evidence>
<feature type="transmembrane region" description="Helical" evidence="5">
    <location>
        <begin position="295"/>
        <end position="315"/>
    </location>
</feature>
<dbReference type="SMART" id="SM00387">
    <property type="entry name" value="HATPase_c"/>
    <property type="match status" value="1"/>
</dbReference>
<dbReference type="GO" id="GO:0005524">
    <property type="term" value="F:ATP binding"/>
    <property type="evidence" value="ECO:0007669"/>
    <property type="project" value="UniProtKB-KW"/>
</dbReference>
<evidence type="ECO:0000256" key="2">
    <source>
        <dbReference type="ARBA" id="ARBA00012438"/>
    </source>
</evidence>
<gene>
    <name evidence="8" type="ORF">SM757_24925</name>
</gene>
<dbReference type="CDD" id="cd00082">
    <property type="entry name" value="HisKA"/>
    <property type="match status" value="1"/>
</dbReference>
<keyword evidence="9" id="KW-1185">Reference proteome</keyword>
<dbReference type="Gene3D" id="1.10.287.130">
    <property type="match status" value="1"/>
</dbReference>
<dbReference type="Pfam" id="PF00072">
    <property type="entry name" value="Response_reg"/>
    <property type="match status" value="1"/>
</dbReference>
<name>A0ABU5ILR5_9BURK</name>
<accession>A0ABU5ILR5</accession>
<reference evidence="8 9" key="1">
    <citation type="submission" date="2023-11" db="EMBL/GenBank/DDBJ databases">
        <title>Draft genome of Azohydromonas lata strain H1 (DSM1123), a polyhydroxyalkanoate producer.</title>
        <authorList>
            <person name="Traversa D."/>
            <person name="D'Addabbo P."/>
            <person name="Pazzani C."/>
            <person name="Manzari C."/>
            <person name="Chiara M."/>
            <person name="Scrascia M."/>
        </authorList>
    </citation>
    <scope>NUCLEOTIDE SEQUENCE [LARGE SCALE GENOMIC DNA]</scope>
    <source>
        <strain evidence="8 9">H1</strain>
    </source>
</reference>
<dbReference type="InterPro" id="IPR001789">
    <property type="entry name" value="Sig_transdc_resp-reg_receiver"/>
</dbReference>
<dbReference type="Pfam" id="PF22588">
    <property type="entry name" value="dCache_1_like"/>
    <property type="match status" value="1"/>
</dbReference>
<keyword evidence="5" id="KW-0472">Membrane</keyword>
<dbReference type="CDD" id="cd12914">
    <property type="entry name" value="PDC1_DGC_like"/>
    <property type="match status" value="1"/>
</dbReference>
<dbReference type="PRINTS" id="PR00344">
    <property type="entry name" value="BCTRLSENSOR"/>
</dbReference>
<feature type="modified residue" description="4-aspartylphosphate" evidence="4">
    <location>
        <position position="641"/>
    </location>
</feature>
<dbReference type="CDD" id="cd12915">
    <property type="entry name" value="PDC2_DGC_like"/>
    <property type="match status" value="1"/>
</dbReference>
<dbReference type="PROSITE" id="PS50110">
    <property type="entry name" value="RESPONSE_REGULATORY"/>
    <property type="match status" value="1"/>
</dbReference>
<dbReference type="Proteomes" id="UP001293718">
    <property type="component" value="Unassembled WGS sequence"/>
</dbReference>
<keyword evidence="3 4" id="KW-0597">Phosphoprotein</keyword>
<evidence type="ECO:0000313" key="8">
    <source>
        <dbReference type="EMBL" id="MDZ5459829.1"/>
    </source>
</evidence>
<dbReference type="InterPro" id="IPR011006">
    <property type="entry name" value="CheY-like_superfamily"/>
</dbReference>
<sequence>MPVTASLAAARWSRVALLGSILVPALLFVAVAHFRYGESFKEAQHRAALAAHVVQEHAARVAETNDVLARLALAAVAGLSNEEIAARRTALHQQLKAGTRGLGQLQSLWLWDERGAPLVSSRVAVPPAWLNVADREYFDWARDSAEAREGRWFVSRPLVSRTTGEPFFDFTLRRQDAQGRFQGVLSVSLYPDYFKSFYEEIARGQPGLSIALLRADGAVIARLPAVPLGTALQAESRLLAPMRAGAEKGTLAGTSTIDQVPRQLAFRRVGELPLYVVAAFDDAIVVAAWRREMALLAAFLLPLALGLAAVSWRAARGRGREARAVQALQDEVRQRIRAETALVQAQKLEALGHITGGVAHDFNNLLMVVHTNNQLVRRLLAVGQSPDNALSAIDRAVTTGAQLTRQLLTFARRQPLQVISIRLRDALPPLLSLIQTSVGRPVQVSGNVGADVGCVLADRAELELALINLALNARDAMPQGGRLLVNVTRQAGGQGASPRVAITVSDSGSGIPAELRDRVFEPFFTSKPPGQGTGLGLAQVYGFATQAGGSVQLDSEPGEGTSVTIYLPAADDSVEPPADEPQTLPSLSGTVLLVEDNDEIASALAPLLQQSGARVLRAGDAQAALRELAQPQARVDVVLSDIVMPGALNGLDLALQLQRTHPLLPIVLMTGYTSQLHKALSHGFQVLPKPCSPVALCRALADAAHRHPADVSVQD</sequence>
<organism evidence="8 9">
    <name type="scientific">Azohydromonas lata</name>
    <dbReference type="NCBI Taxonomy" id="45677"/>
    <lineage>
        <taxon>Bacteria</taxon>
        <taxon>Pseudomonadati</taxon>
        <taxon>Pseudomonadota</taxon>
        <taxon>Betaproteobacteria</taxon>
        <taxon>Burkholderiales</taxon>
        <taxon>Sphaerotilaceae</taxon>
        <taxon>Azohydromonas</taxon>
    </lineage>
</organism>
<dbReference type="EC" id="2.7.13.3" evidence="2"/>
<dbReference type="PANTHER" id="PTHR43065:SF49">
    <property type="entry name" value="HISTIDINE KINASE"/>
    <property type="match status" value="1"/>
</dbReference>
<dbReference type="EMBL" id="JAXOJX010000051">
    <property type="protein sequence ID" value="MDZ5459829.1"/>
    <property type="molecule type" value="Genomic_DNA"/>
</dbReference>
<dbReference type="InterPro" id="IPR036097">
    <property type="entry name" value="HisK_dim/P_sf"/>
</dbReference>
<dbReference type="InterPro" id="IPR003661">
    <property type="entry name" value="HisK_dim/P_dom"/>
</dbReference>
<comment type="catalytic activity">
    <reaction evidence="1">
        <text>ATP + protein L-histidine = ADP + protein N-phospho-L-histidine.</text>
        <dbReference type="EC" id="2.7.13.3"/>
    </reaction>
</comment>
<dbReference type="PROSITE" id="PS50109">
    <property type="entry name" value="HIS_KIN"/>
    <property type="match status" value="1"/>
</dbReference>
<protein>
    <recommendedName>
        <fullName evidence="2">histidine kinase</fullName>
        <ecNumber evidence="2">2.7.13.3</ecNumber>
    </recommendedName>
</protein>
<dbReference type="InterPro" id="IPR003594">
    <property type="entry name" value="HATPase_dom"/>
</dbReference>
<dbReference type="SMART" id="SM00448">
    <property type="entry name" value="REC"/>
    <property type="match status" value="1"/>
</dbReference>
<evidence type="ECO:0000259" key="6">
    <source>
        <dbReference type="PROSITE" id="PS50109"/>
    </source>
</evidence>
<keyword evidence="5" id="KW-0812">Transmembrane</keyword>
<evidence type="ECO:0000256" key="3">
    <source>
        <dbReference type="ARBA" id="ARBA00022553"/>
    </source>
</evidence>
<evidence type="ECO:0000313" key="9">
    <source>
        <dbReference type="Proteomes" id="UP001293718"/>
    </source>
</evidence>
<dbReference type="SUPFAM" id="SSF55874">
    <property type="entry name" value="ATPase domain of HSP90 chaperone/DNA topoisomerase II/histidine kinase"/>
    <property type="match status" value="1"/>
</dbReference>